<keyword evidence="4 5" id="KW-0067">ATP-binding</keyword>
<dbReference type="SMART" id="SM00220">
    <property type="entry name" value="S_TKc"/>
    <property type="match status" value="1"/>
</dbReference>
<dbReference type="CDD" id="cd14014">
    <property type="entry name" value="STKc_PknB_like"/>
    <property type="match status" value="1"/>
</dbReference>
<keyword evidence="8" id="KW-0723">Serine/threonine-protein kinase</keyword>
<dbReference type="Gene3D" id="1.25.40.10">
    <property type="entry name" value="Tetratricopeptide repeat domain"/>
    <property type="match status" value="2"/>
</dbReference>
<keyword evidence="6" id="KW-0812">Transmembrane</keyword>
<dbReference type="SUPFAM" id="SSF56112">
    <property type="entry name" value="Protein kinase-like (PK-like)"/>
    <property type="match status" value="1"/>
</dbReference>
<dbReference type="GO" id="GO:0005524">
    <property type="term" value="F:ATP binding"/>
    <property type="evidence" value="ECO:0007669"/>
    <property type="project" value="UniProtKB-UniRule"/>
</dbReference>
<organism evidence="8 9">
    <name type="scientific">Candidatus Sulfotelmatobacter kueseliae</name>
    <dbReference type="NCBI Taxonomy" id="2042962"/>
    <lineage>
        <taxon>Bacteria</taxon>
        <taxon>Pseudomonadati</taxon>
        <taxon>Acidobacteriota</taxon>
        <taxon>Terriglobia</taxon>
        <taxon>Terriglobales</taxon>
        <taxon>Candidatus Korobacteraceae</taxon>
        <taxon>Candidatus Sulfotelmatobacter</taxon>
    </lineage>
</organism>
<dbReference type="NCBIfam" id="NF047558">
    <property type="entry name" value="TPR_END_plus"/>
    <property type="match status" value="1"/>
</dbReference>
<evidence type="ECO:0000256" key="6">
    <source>
        <dbReference type="SAM" id="Phobius"/>
    </source>
</evidence>
<feature type="domain" description="Protein kinase" evidence="7">
    <location>
        <begin position="9"/>
        <end position="275"/>
    </location>
</feature>
<dbReference type="InterPro" id="IPR011990">
    <property type="entry name" value="TPR-like_helical_dom_sf"/>
</dbReference>
<evidence type="ECO:0000256" key="4">
    <source>
        <dbReference type="ARBA" id="ARBA00022840"/>
    </source>
</evidence>
<dbReference type="PANTHER" id="PTHR43289:SF34">
    <property type="entry name" value="SERINE_THREONINE-PROTEIN KINASE YBDM-RELATED"/>
    <property type="match status" value="1"/>
</dbReference>
<evidence type="ECO:0000256" key="1">
    <source>
        <dbReference type="ARBA" id="ARBA00022679"/>
    </source>
</evidence>
<gene>
    <name evidence="8" type="ORF">SBA1_120112</name>
</gene>
<evidence type="ECO:0000313" key="8">
    <source>
        <dbReference type="EMBL" id="SPF33758.1"/>
    </source>
</evidence>
<sequence length="788" mass="87417">MIGQTIAHYRIIEKIGAGGMGEVYRARDEHLARDVAIKVLPPGTLTDESARKHFRKEALILSQLNHPNVATIYDFDTQQGVDFLVMEYIPGITLNEKVAAGALPEKEVLRLGVQLAEGLAAAHEHGIVHRDLKPGNLRVTGDGRLKILDFGLAKLWRPVTATATTESLSETHAMAGTLPYMAPEQLLGEEIDARTDLHAAGLVLYEMATGRYPFADVEHSQLIGAILRRPPRPPAALNSRLSPELERIIGKCLEKEPENRYQSAKELAIDLRRLLTPSTVTRPIQRRKFGVGKTIPLAAACSVAVLLALILGLNPGGIRDRLFGRTAYAPIRSLAVLPLVNLSGDPEQEYFADGMTEALITDLSKIRALKVISRTSVMQFKDAKKPLPDIAQALGVDGILEGSVQRSGGRVRITAQLIRAATDTHLWAESYERDTSDVLTLQAEVAQAIAREIKAAVSPEETNTLGRSIPVDPDAYEAYLKGQSHWYQLSREHLDAALGYFELALQKQPTYARAYVGVANVWLERGDAGSMPPSEAIPQAKAAISKALALDGTLSEAHIALANIAGPYDHDWAAAELEFRRGLELNPNSADGHFMYADFLVSMKRVDEWNTEIHRTLELDPFNPFFRCFYGWHLVYLQRYDEAIAQFRSVLATAPEFSSAHMGLWGAYYKTGMNEEAMVEARKFFSVLHDREVEQALTRGYSESGYARAMHLGAEVLAARSKRTYVPAVRIARLYAHAGDKEQVLHWLQRACDEREIPLSHLGVAWDWDSVRSDPRFQDLLRRVGLPQ</sequence>
<keyword evidence="3 8" id="KW-0418">Kinase</keyword>
<protein>
    <submittedName>
        <fullName evidence="8">Putative Serine/threonine protein kinase</fullName>
    </submittedName>
</protein>
<dbReference type="OrthoDB" id="9797180at2"/>
<dbReference type="Gene3D" id="3.30.200.20">
    <property type="entry name" value="Phosphorylase Kinase, domain 1"/>
    <property type="match status" value="1"/>
</dbReference>
<evidence type="ECO:0000259" key="7">
    <source>
        <dbReference type="PROSITE" id="PS50011"/>
    </source>
</evidence>
<proteinExistence type="predicted"/>
<dbReference type="AlphaFoldDB" id="A0A2U3K2B2"/>
<reference evidence="9" key="1">
    <citation type="submission" date="2018-02" db="EMBL/GenBank/DDBJ databases">
        <authorList>
            <person name="Hausmann B."/>
        </authorList>
    </citation>
    <scope>NUCLEOTIDE SEQUENCE [LARGE SCALE GENOMIC DNA]</scope>
    <source>
        <strain evidence="9">Peat soil MAG SbA1</strain>
    </source>
</reference>
<dbReference type="EMBL" id="OMOD01000024">
    <property type="protein sequence ID" value="SPF33758.1"/>
    <property type="molecule type" value="Genomic_DNA"/>
</dbReference>
<name>A0A2U3K2B2_9BACT</name>
<dbReference type="PANTHER" id="PTHR43289">
    <property type="entry name" value="MITOGEN-ACTIVATED PROTEIN KINASE KINASE KINASE 20-RELATED"/>
    <property type="match status" value="1"/>
</dbReference>
<dbReference type="Gene3D" id="1.10.510.10">
    <property type="entry name" value="Transferase(Phosphotransferase) domain 1"/>
    <property type="match status" value="1"/>
</dbReference>
<dbReference type="SUPFAM" id="SSF48452">
    <property type="entry name" value="TPR-like"/>
    <property type="match status" value="1"/>
</dbReference>
<keyword evidence="1" id="KW-0808">Transferase</keyword>
<accession>A0A2U3K2B2</accession>
<dbReference type="Proteomes" id="UP000238701">
    <property type="component" value="Unassembled WGS sequence"/>
</dbReference>
<dbReference type="PROSITE" id="PS50011">
    <property type="entry name" value="PROTEIN_KINASE_DOM"/>
    <property type="match status" value="1"/>
</dbReference>
<dbReference type="GO" id="GO:0004674">
    <property type="term" value="F:protein serine/threonine kinase activity"/>
    <property type="evidence" value="ECO:0007669"/>
    <property type="project" value="UniProtKB-KW"/>
</dbReference>
<feature type="binding site" evidence="5">
    <location>
        <position position="38"/>
    </location>
    <ligand>
        <name>ATP</name>
        <dbReference type="ChEBI" id="CHEBI:30616"/>
    </ligand>
</feature>
<keyword evidence="6" id="KW-1133">Transmembrane helix</keyword>
<evidence type="ECO:0000256" key="3">
    <source>
        <dbReference type="ARBA" id="ARBA00022777"/>
    </source>
</evidence>
<keyword evidence="6" id="KW-0472">Membrane</keyword>
<dbReference type="InterPro" id="IPR000719">
    <property type="entry name" value="Prot_kinase_dom"/>
</dbReference>
<dbReference type="PROSITE" id="PS00107">
    <property type="entry name" value="PROTEIN_KINASE_ATP"/>
    <property type="match status" value="1"/>
</dbReference>
<evidence type="ECO:0000313" key="9">
    <source>
        <dbReference type="Proteomes" id="UP000238701"/>
    </source>
</evidence>
<dbReference type="InterPro" id="IPR011009">
    <property type="entry name" value="Kinase-like_dom_sf"/>
</dbReference>
<dbReference type="Gene3D" id="3.40.50.10610">
    <property type="entry name" value="ABC-type transport auxiliary lipoprotein component"/>
    <property type="match status" value="1"/>
</dbReference>
<feature type="transmembrane region" description="Helical" evidence="6">
    <location>
        <begin position="295"/>
        <end position="313"/>
    </location>
</feature>
<evidence type="ECO:0000256" key="5">
    <source>
        <dbReference type="PROSITE-ProRule" id="PRU10141"/>
    </source>
</evidence>
<keyword evidence="2 5" id="KW-0547">Nucleotide-binding</keyword>
<dbReference type="Pfam" id="PF00069">
    <property type="entry name" value="Pkinase"/>
    <property type="match status" value="1"/>
</dbReference>
<dbReference type="InterPro" id="IPR017441">
    <property type="entry name" value="Protein_kinase_ATP_BS"/>
</dbReference>
<evidence type="ECO:0000256" key="2">
    <source>
        <dbReference type="ARBA" id="ARBA00022741"/>
    </source>
</evidence>